<organism evidence="1 2">
    <name type="scientific">Aeromonas phage AhSzw-1</name>
    <dbReference type="NCBI Taxonomy" id="2138299"/>
    <lineage>
        <taxon>Viruses</taxon>
        <taxon>Duplodnaviria</taxon>
        <taxon>Heunggongvirae</taxon>
        <taxon>Uroviricota</taxon>
        <taxon>Caudoviricetes</taxon>
        <taxon>Demerecviridae</taxon>
        <taxon>Shenzhenvirus</taxon>
        <taxon>Shenzhenvirus AhSzw1</taxon>
    </lineage>
</organism>
<name>A0A2R4ALY1_9CAUD</name>
<keyword evidence="2" id="KW-1185">Reference proteome</keyword>
<reference evidence="2" key="1">
    <citation type="submission" date="2017-12" db="EMBL/GenBank/DDBJ databases">
        <title>Genomic characterization of T5-related Aeromonas hydrophila phages AhSzq-1 and AhSzw-1 and proposal to be two new species.</title>
        <authorList>
            <person name="Yuan S."/>
            <person name="Chen L."/>
            <person name="Ma Y."/>
        </authorList>
    </citation>
    <scope>NUCLEOTIDE SEQUENCE [LARGE SCALE GENOMIC DNA]</scope>
</reference>
<dbReference type="EMBL" id="MG676225">
    <property type="protein sequence ID" value="AVR76038.1"/>
    <property type="molecule type" value="Genomic_DNA"/>
</dbReference>
<evidence type="ECO:0000313" key="2">
    <source>
        <dbReference type="Proteomes" id="UP000244342"/>
    </source>
</evidence>
<protein>
    <submittedName>
        <fullName evidence="1">Uncharacterized protein</fullName>
    </submittedName>
</protein>
<gene>
    <name evidence="1" type="ORF">AhSzw1_2</name>
</gene>
<evidence type="ECO:0000313" key="1">
    <source>
        <dbReference type="EMBL" id="AVR76038.1"/>
    </source>
</evidence>
<proteinExistence type="predicted"/>
<dbReference type="Proteomes" id="UP000244342">
    <property type="component" value="Segment"/>
</dbReference>
<accession>A0A2R4ALY1</accession>
<sequence length="76" mass="8589">MFISKGANPVEGRRIIVLKELTIPEGTYTRNHVFKVIQVVGETFRLEDAEPCNGEVARTVIVPLTKDEYLLIPYSI</sequence>